<protein>
    <submittedName>
        <fullName evidence="2">Glutathione S-transferase family protein</fullName>
    </submittedName>
</protein>
<dbReference type="SUPFAM" id="SSF47616">
    <property type="entry name" value="GST C-terminal domain-like"/>
    <property type="match status" value="1"/>
</dbReference>
<evidence type="ECO:0000313" key="3">
    <source>
        <dbReference type="Proteomes" id="UP001501321"/>
    </source>
</evidence>
<gene>
    <name evidence="2" type="ORF">GCM10023095_00110</name>
</gene>
<dbReference type="CDD" id="cd03194">
    <property type="entry name" value="GST_C_3"/>
    <property type="match status" value="1"/>
</dbReference>
<sequence length="218" mass="23841">MSLPCLVIGNCNYSSWSLRPFMALRHAGIPFELKKLWLDTPEFHPQVAALGGGRTVPLLVLPQQTLWESLAICEYAADVNPALWPADLLVRAQARSLACEMHAGFTALRSELPMNIRARRRVSLSAAAQADLVRLFTLWQSCREAHGSAGPWLFGSYSVADAMFMPVASRLATYGIDCPPVAAAYRDTLLGDPHFADWQAMALAETQVVAMDEAGEPV</sequence>
<comment type="caution">
    <text evidence="2">The sequence shown here is derived from an EMBL/GenBank/DDBJ whole genome shotgun (WGS) entry which is preliminary data.</text>
</comment>
<dbReference type="PANTHER" id="PTHR42673:SF4">
    <property type="entry name" value="MALEYLACETOACETATE ISOMERASE"/>
    <property type="match status" value="1"/>
</dbReference>
<feature type="domain" description="GST N-terminal" evidence="1">
    <location>
        <begin position="4"/>
        <end position="84"/>
    </location>
</feature>
<dbReference type="InterPro" id="IPR036282">
    <property type="entry name" value="Glutathione-S-Trfase_C_sf"/>
</dbReference>
<dbReference type="Gene3D" id="1.20.1050.10">
    <property type="match status" value="1"/>
</dbReference>
<dbReference type="PROSITE" id="PS50404">
    <property type="entry name" value="GST_NTER"/>
    <property type="match status" value="1"/>
</dbReference>
<dbReference type="PANTHER" id="PTHR42673">
    <property type="entry name" value="MALEYLACETOACETATE ISOMERASE"/>
    <property type="match status" value="1"/>
</dbReference>
<dbReference type="EMBL" id="BAABFC010000001">
    <property type="protein sequence ID" value="GAA4492163.1"/>
    <property type="molecule type" value="Genomic_DNA"/>
</dbReference>
<evidence type="ECO:0000259" key="1">
    <source>
        <dbReference type="PROSITE" id="PS50404"/>
    </source>
</evidence>
<dbReference type="InterPro" id="IPR036249">
    <property type="entry name" value="Thioredoxin-like_sf"/>
</dbReference>
<keyword evidence="3" id="KW-1185">Reference proteome</keyword>
<proteinExistence type="predicted"/>
<reference evidence="3" key="1">
    <citation type="journal article" date="2019" name="Int. J. Syst. Evol. Microbiol.">
        <title>The Global Catalogue of Microorganisms (GCM) 10K type strain sequencing project: providing services to taxonomists for standard genome sequencing and annotation.</title>
        <authorList>
            <consortium name="The Broad Institute Genomics Platform"/>
            <consortium name="The Broad Institute Genome Sequencing Center for Infectious Disease"/>
            <person name="Wu L."/>
            <person name="Ma J."/>
        </authorList>
    </citation>
    <scope>NUCLEOTIDE SEQUENCE [LARGE SCALE GENOMIC DNA]</scope>
    <source>
        <strain evidence="3">JCM 32226</strain>
    </source>
</reference>
<dbReference type="SUPFAM" id="SSF52833">
    <property type="entry name" value="Thioredoxin-like"/>
    <property type="match status" value="1"/>
</dbReference>
<name>A0ABP8PRY1_9GAMM</name>
<accession>A0ABP8PRY1</accession>
<dbReference type="Proteomes" id="UP001501321">
    <property type="component" value="Unassembled WGS sequence"/>
</dbReference>
<dbReference type="RefSeq" id="WP_345008795.1">
    <property type="nucleotide sequence ID" value="NZ_BAABFC010000001.1"/>
</dbReference>
<organism evidence="2 3">
    <name type="scientific">Pseudaeromonas paramecii</name>
    <dbReference type="NCBI Taxonomy" id="2138166"/>
    <lineage>
        <taxon>Bacteria</taxon>
        <taxon>Pseudomonadati</taxon>
        <taxon>Pseudomonadota</taxon>
        <taxon>Gammaproteobacteria</taxon>
        <taxon>Aeromonadales</taxon>
        <taxon>Aeromonadaceae</taxon>
        <taxon>Pseudaeromonas</taxon>
    </lineage>
</organism>
<evidence type="ECO:0000313" key="2">
    <source>
        <dbReference type="EMBL" id="GAA4492163.1"/>
    </source>
</evidence>
<dbReference type="InterPro" id="IPR004045">
    <property type="entry name" value="Glutathione_S-Trfase_N"/>
</dbReference>
<dbReference type="Pfam" id="PF13409">
    <property type="entry name" value="GST_N_2"/>
    <property type="match status" value="1"/>
</dbReference>
<dbReference type="Gene3D" id="3.40.30.10">
    <property type="entry name" value="Glutaredoxin"/>
    <property type="match status" value="1"/>
</dbReference>